<dbReference type="RefSeq" id="WP_096273008.1">
    <property type="nucleotide sequence ID" value="NZ_CP091855.1"/>
</dbReference>
<protein>
    <submittedName>
        <fullName evidence="2">Methyltransferase domain-containing protein</fullName>
    </submittedName>
</protein>
<accession>A0AAE4R8P9</accession>
<gene>
    <name evidence="2" type="ORF">R3Q15_18830</name>
</gene>
<dbReference type="Pfam" id="PF08241">
    <property type="entry name" value="Methyltransf_11"/>
    <property type="match status" value="1"/>
</dbReference>
<sequence>MESISQRLMRNAAFAEIYENLWRPTFTRLFSLGGRATEDYDRALRAYLSRPGDRLVLDVACGPGNYTRVIADGLTGDGRCIGIDFSAAMLARAARTNAVDRAAFLRADAHAIPFGDNTFDVVTCLAALYLIPDPLRVVDELVRVTRPGGEIVVFTSVATELTSLPGVQRVVALTGFHIFDEHTIADRLRAAGLVDVEQTITGHGQYVLGLKPGPVMPAGDLQ</sequence>
<name>A0AAE4R8P9_9ACTN</name>
<dbReference type="GeneID" id="77171051"/>
<organism evidence="2 3">
    <name type="scientific">Gordonia amicalis</name>
    <dbReference type="NCBI Taxonomy" id="89053"/>
    <lineage>
        <taxon>Bacteria</taxon>
        <taxon>Bacillati</taxon>
        <taxon>Actinomycetota</taxon>
        <taxon>Actinomycetes</taxon>
        <taxon>Mycobacteriales</taxon>
        <taxon>Gordoniaceae</taxon>
        <taxon>Gordonia</taxon>
    </lineage>
</organism>
<dbReference type="Proteomes" id="UP001185922">
    <property type="component" value="Unassembled WGS sequence"/>
</dbReference>
<keyword evidence="2" id="KW-0808">Transferase</keyword>
<proteinExistence type="predicted"/>
<reference evidence="2" key="1">
    <citation type="submission" date="2023-10" db="EMBL/GenBank/DDBJ databases">
        <title>Development of a sustainable strategy for remediation of hydrocarbon-contaminated territories based on the waste exchange concept.</title>
        <authorList>
            <person name="Krivoruchko A."/>
        </authorList>
    </citation>
    <scope>NUCLEOTIDE SEQUENCE</scope>
    <source>
        <strain evidence="2">IEGM 1279</strain>
    </source>
</reference>
<evidence type="ECO:0000313" key="3">
    <source>
        <dbReference type="Proteomes" id="UP001185922"/>
    </source>
</evidence>
<dbReference type="PANTHER" id="PTHR43591">
    <property type="entry name" value="METHYLTRANSFERASE"/>
    <property type="match status" value="1"/>
</dbReference>
<evidence type="ECO:0000313" key="2">
    <source>
        <dbReference type="EMBL" id="MDV6313917.1"/>
    </source>
</evidence>
<keyword evidence="2" id="KW-0489">Methyltransferase</keyword>
<comment type="caution">
    <text evidence="2">The sequence shown here is derived from an EMBL/GenBank/DDBJ whole genome shotgun (WGS) entry which is preliminary data.</text>
</comment>
<evidence type="ECO:0000259" key="1">
    <source>
        <dbReference type="Pfam" id="PF08241"/>
    </source>
</evidence>
<feature type="domain" description="Methyltransferase type 11" evidence="1">
    <location>
        <begin position="57"/>
        <end position="153"/>
    </location>
</feature>
<dbReference type="GO" id="GO:0008757">
    <property type="term" value="F:S-adenosylmethionine-dependent methyltransferase activity"/>
    <property type="evidence" value="ECO:0007669"/>
    <property type="project" value="InterPro"/>
</dbReference>
<dbReference type="AlphaFoldDB" id="A0AAE4R8P9"/>
<dbReference type="CDD" id="cd02440">
    <property type="entry name" value="AdoMet_MTases"/>
    <property type="match status" value="1"/>
</dbReference>
<dbReference type="Gene3D" id="3.40.50.150">
    <property type="entry name" value="Vaccinia Virus protein VP39"/>
    <property type="match status" value="1"/>
</dbReference>
<dbReference type="EMBL" id="JAWLKH010000024">
    <property type="protein sequence ID" value="MDV6313917.1"/>
    <property type="molecule type" value="Genomic_DNA"/>
</dbReference>
<dbReference type="GO" id="GO:0032259">
    <property type="term" value="P:methylation"/>
    <property type="evidence" value="ECO:0007669"/>
    <property type="project" value="UniProtKB-KW"/>
</dbReference>
<dbReference type="SUPFAM" id="SSF53335">
    <property type="entry name" value="S-adenosyl-L-methionine-dependent methyltransferases"/>
    <property type="match status" value="1"/>
</dbReference>
<dbReference type="InterPro" id="IPR029063">
    <property type="entry name" value="SAM-dependent_MTases_sf"/>
</dbReference>
<dbReference type="PANTHER" id="PTHR43591:SF24">
    <property type="entry name" value="2-METHOXY-6-POLYPRENYL-1,4-BENZOQUINOL METHYLASE, MITOCHONDRIAL"/>
    <property type="match status" value="1"/>
</dbReference>
<dbReference type="InterPro" id="IPR013216">
    <property type="entry name" value="Methyltransf_11"/>
</dbReference>